<evidence type="ECO:0000259" key="9">
    <source>
        <dbReference type="Pfam" id="PF00294"/>
    </source>
</evidence>
<keyword evidence="2 7" id="KW-0808">Transferase</keyword>
<keyword evidence="5 8" id="KW-0067">ATP-binding</keyword>
<dbReference type="STRING" id="428992.SAMN05216272_11441"/>
<evidence type="ECO:0000256" key="6">
    <source>
        <dbReference type="ARBA" id="ARBA00047745"/>
    </source>
</evidence>
<keyword evidence="3 8" id="KW-0547">Nucleotide-binding</keyword>
<evidence type="ECO:0000256" key="5">
    <source>
        <dbReference type="ARBA" id="ARBA00022840"/>
    </source>
</evidence>
<dbReference type="Pfam" id="PF00294">
    <property type="entry name" value="PfkB"/>
    <property type="match status" value="1"/>
</dbReference>
<dbReference type="InterPro" id="IPR029056">
    <property type="entry name" value="Ribokinase-like"/>
</dbReference>
<sequence length="311" mass="32661">MARILTLTLNPALDLTVRLAHLELGAVNRSEAVLTQAAGKGLNVAQVLADLGHRLTVAGFLGADNPAPFEALFQRRGFTDAFIRVPGETRSNIKLAERSGRISDLNGPGPEVDAAAQDRLLDGLASLAAGQDLAVVAGSLPRGVDPLWLGELLQRLKRLGLRVAFDSSGAALRQGLAAAPWLVKPNAEELAEACGLSATDEQALDDQARRLQAQGIEQLVLSQGAAGVRWFAPSQCWQSTPPRVEVASTVGAGDSLLAAMVHGLLSDWPAARVLRHATAVAALAVSQFDVGIGDPQRLAQLESQVAVRPLD</sequence>
<feature type="domain" description="Carbohydrate kinase PfkB" evidence="9">
    <location>
        <begin position="9"/>
        <end position="294"/>
    </location>
</feature>
<dbReference type="InterPro" id="IPR022463">
    <property type="entry name" value="1-PFruKinase"/>
</dbReference>
<dbReference type="PANTHER" id="PTHR46566">
    <property type="entry name" value="1-PHOSPHOFRUCTOKINASE-RELATED"/>
    <property type="match status" value="1"/>
</dbReference>
<evidence type="ECO:0000313" key="11">
    <source>
        <dbReference type="Proteomes" id="UP000199636"/>
    </source>
</evidence>
<dbReference type="OrthoDB" id="9801219at2"/>
<dbReference type="CDD" id="cd01164">
    <property type="entry name" value="FruK_PfkB_like"/>
    <property type="match status" value="1"/>
</dbReference>
<proteinExistence type="inferred from homology"/>
<dbReference type="GO" id="GO:0005829">
    <property type="term" value="C:cytosol"/>
    <property type="evidence" value="ECO:0007669"/>
    <property type="project" value="TreeGrafter"/>
</dbReference>
<keyword evidence="4 8" id="KW-0418">Kinase</keyword>
<evidence type="ECO:0000256" key="1">
    <source>
        <dbReference type="ARBA" id="ARBA00010688"/>
    </source>
</evidence>
<accession>A0A1G8MBG5</accession>
<dbReference type="FunFam" id="3.40.1190.20:FF:000001">
    <property type="entry name" value="Phosphofructokinase"/>
    <property type="match status" value="1"/>
</dbReference>
<dbReference type="Proteomes" id="UP000199636">
    <property type="component" value="Unassembled WGS sequence"/>
</dbReference>
<evidence type="ECO:0000256" key="8">
    <source>
        <dbReference type="RuleBase" id="RU369061"/>
    </source>
</evidence>
<dbReference type="RefSeq" id="WP_090267751.1">
    <property type="nucleotide sequence ID" value="NZ_FNDS01000014.1"/>
</dbReference>
<gene>
    <name evidence="10" type="ORF">SAMN05216272_11441</name>
</gene>
<dbReference type="NCBIfam" id="TIGR03828">
    <property type="entry name" value="pfkB"/>
    <property type="match status" value="1"/>
</dbReference>
<dbReference type="NCBIfam" id="TIGR03168">
    <property type="entry name" value="1-PFK"/>
    <property type="match status" value="1"/>
</dbReference>
<dbReference type="PROSITE" id="PS00583">
    <property type="entry name" value="PFKB_KINASES_1"/>
    <property type="match status" value="1"/>
</dbReference>
<comment type="similarity">
    <text evidence="1 7 8">Belongs to the carbohydrate kinase PfkB family.</text>
</comment>
<dbReference type="InterPro" id="IPR011611">
    <property type="entry name" value="PfkB_dom"/>
</dbReference>
<dbReference type="AlphaFoldDB" id="A0A1G8MBG5"/>
<reference evidence="11" key="1">
    <citation type="submission" date="2016-10" db="EMBL/GenBank/DDBJ databases">
        <authorList>
            <person name="Varghese N."/>
            <person name="Submissions S."/>
        </authorList>
    </citation>
    <scope>NUCLEOTIDE SEQUENCE [LARGE SCALE GENOMIC DNA]</scope>
    <source>
        <strain evidence="11">CCM 7469</strain>
    </source>
</reference>
<dbReference type="GO" id="GO:0044281">
    <property type="term" value="P:small molecule metabolic process"/>
    <property type="evidence" value="ECO:0007669"/>
    <property type="project" value="UniProtKB-ARBA"/>
</dbReference>
<dbReference type="GO" id="GO:0008662">
    <property type="term" value="F:1-phosphofructokinase activity"/>
    <property type="evidence" value="ECO:0007669"/>
    <property type="project" value="UniProtKB-UniRule"/>
</dbReference>
<dbReference type="PIRSF" id="PIRSF000535">
    <property type="entry name" value="1PFK/6PFK/LacC"/>
    <property type="match status" value="1"/>
</dbReference>
<dbReference type="InterPro" id="IPR002173">
    <property type="entry name" value="Carboh/pur_kinase_PfkB_CS"/>
</dbReference>
<dbReference type="InterPro" id="IPR017583">
    <property type="entry name" value="Tagatose/fructose_Pkinase"/>
</dbReference>
<name>A0A1G8MBG5_9PSED</name>
<comment type="catalytic activity">
    <reaction evidence="6 8">
        <text>beta-D-fructose 1-phosphate + ATP = beta-D-fructose 1,6-bisphosphate + ADP + H(+)</text>
        <dbReference type="Rhea" id="RHEA:14213"/>
        <dbReference type="ChEBI" id="CHEBI:15378"/>
        <dbReference type="ChEBI" id="CHEBI:30616"/>
        <dbReference type="ChEBI" id="CHEBI:32966"/>
        <dbReference type="ChEBI" id="CHEBI:138881"/>
        <dbReference type="ChEBI" id="CHEBI:456216"/>
        <dbReference type="EC" id="2.7.1.56"/>
    </reaction>
</comment>
<organism evidence="10 11">
    <name type="scientific">Pseudomonas panipatensis</name>
    <dbReference type="NCBI Taxonomy" id="428992"/>
    <lineage>
        <taxon>Bacteria</taxon>
        <taxon>Pseudomonadati</taxon>
        <taxon>Pseudomonadota</taxon>
        <taxon>Gammaproteobacteria</taxon>
        <taxon>Pseudomonadales</taxon>
        <taxon>Pseudomonadaceae</taxon>
        <taxon>Pseudomonas</taxon>
    </lineage>
</organism>
<evidence type="ECO:0000256" key="3">
    <source>
        <dbReference type="ARBA" id="ARBA00022741"/>
    </source>
</evidence>
<dbReference type="PANTHER" id="PTHR46566:SF5">
    <property type="entry name" value="1-PHOSPHOFRUCTOKINASE"/>
    <property type="match status" value="1"/>
</dbReference>
<evidence type="ECO:0000256" key="2">
    <source>
        <dbReference type="ARBA" id="ARBA00022679"/>
    </source>
</evidence>
<dbReference type="GO" id="GO:0016052">
    <property type="term" value="P:carbohydrate catabolic process"/>
    <property type="evidence" value="ECO:0007669"/>
    <property type="project" value="UniProtKB-ARBA"/>
</dbReference>
<dbReference type="EMBL" id="FNDS01000014">
    <property type="protein sequence ID" value="SDI64750.1"/>
    <property type="molecule type" value="Genomic_DNA"/>
</dbReference>
<dbReference type="GO" id="GO:0005524">
    <property type="term" value="F:ATP binding"/>
    <property type="evidence" value="ECO:0007669"/>
    <property type="project" value="UniProtKB-UniRule"/>
</dbReference>
<evidence type="ECO:0000256" key="7">
    <source>
        <dbReference type="PIRNR" id="PIRNR000535"/>
    </source>
</evidence>
<dbReference type="Gene3D" id="3.40.1190.20">
    <property type="match status" value="1"/>
</dbReference>
<dbReference type="PROSITE" id="PS00584">
    <property type="entry name" value="PFKB_KINASES_2"/>
    <property type="match status" value="1"/>
</dbReference>
<comment type="function">
    <text evidence="8">Catalyzes the ATP-dependent phosphorylation of fructose-l-phosphate to fructose-l,6-bisphosphate.</text>
</comment>
<dbReference type="SUPFAM" id="SSF53613">
    <property type="entry name" value="Ribokinase-like"/>
    <property type="match status" value="1"/>
</dbReference>
<evidence type="ECO:0000256" key="4">
    <source>
        <dbReference type="ARBA" id="ARBA00022777"/>
    </source>
</evidence>
<keyword evidence="11" id="KW-1185">Reference proteome</keyword>
<protein>
    <recommendedName>
        <fullName evidence="7">Phosphofructokinase</fullName>
    </recommendedName>
</protein>
<evidence type="ECO:0000313" key="10">
    <source>
        <dbReference type="EMBL" id="SDI64750.1"/>
    </source>
</evidence>